<keyword evidence="2" id="KW-0472">Membrane</keyword>
<evidence type="ECO:0000313" key="4">
    <source>
        <dbReference type="Proteomes" id="UP000069001"/>
    </source>
</evidence>
<dbReference type="RefSeq" id="WP_059521120.1">
    <property type="nucleotide sequence ID" value="NZ_LOXZ01000003.1"/>
</dbReference>
<keyword evidence="2" id="KW-1133">Transmembrane helix</keyword>
<protein>
    <submittedName>
        <fullName evidence="3">Uncharacterized protein</fullName>
    </submittedName>
</protein>
<dbReference type="AlphaFoldDB" id="A0A118IX72"/>
<name>A0A118IX72_BURCE</name>
<organism evidence="3 4">
    <name type="scientific">Burkholderia cepacia</name>
    <name type="common">Pseudomonas cepacia</name>
    <dbReference type="NCBI Taxonomy" id="292"/>
    <lineage>
        <taxon>Bacteria</taxon>
        <taxon>Pseudomonadati</taxon>
        <taxon>Pseudomonadota</taxon>
        <taxon>Betaproteobacteria</taxon>
        <taxon>Burkholderiales</taxon>
        <taxon>Burkholderiaceae</taxon>
        <taxon>Burkholderia</taxon>
        <taxon>Burkholderia cepacia complex</taxon>
    </lineage>
</organism>
<gene>
    <name evidence="3" type="ORF">WS90_26760</name>
</gene>
<feature type="transmembrane region" description="Helical" evidence="2">
    <location>
        <begin position="144"/>
        <end position="163"/>
    </location>
</feature>
<proteinExistence type="predicted"/>
<sequence>MGFGFGKRSESTGNSTTDMAKSQRSRANDNFTTELELRRAFAVFECCASHGTYVDLNDVDTGWRHLREEGRVSSDLEAAWKELDGILLTYANAGVLAEPDKARARNLTDDIEAQLDAVQGKVDGMVDAVVAINVARLKYPSKSWIVDGIFAGIFGVMGGAILGTLAGEFADHTPAVGNVVFGLVIIGSVLVARYRHRRKIVAADEKIAQAQAELDRMVIRNLSPSAYPPPTTAAGTT</sequence>
<evidence type="ECO:0000256" key="1">
    <source>
        <dbReference type="SAM" id="MobiDB-lite"/>
    </source>
</evidence>
<evidence type="ECO:0000313" key="3">
    <source>
        <dbReference type="EMBL" id="KVK75716.1"/>
    </source>
</evidence>
<accession>A0A118IX72</accession>
<dbReference type="EMBL" id="LOYH01000091">
    <property type="protein sequence ID" value="KVK75716.1"/>
    <property type="molecule type" value="Genomic_DNA"/>
</dbReference>
<reference evidence="3 4" key="1">
    <citation type="submission" date="2015-11" db="EMBL/GenBank/DDBJ databases">
        <title>Expanding the genomic diversity of Burkholderia species for the development of highly accurate diagnostics.</title>
        <authorList>
            <person name="Sahl J."/>
            <person name="Keim P."/>
            <person name="Wagner D."/>
        </authorList>
    </citation>
    <scope>NUCLEOTIDE SEQUENCE [LARGE SCALE GENOMIC DNA]</scope>
    <source>
        <strain evidence="3 4">MSMB1302</strain>
    </source>
</reference>
<evidence type="ECO:0000256" key="2">
    <source>
        <dbReference type="SAM" id="Phobius"/>
    </source>
</evidence>
<feature type="compositionally biased region" description="Polar residues" evidence="1">
    <location>
        <begin position="11"/>
        <end position="22"/>
    </location>
</feature>
<keyword evidence="2" id="KW-0812">Transmembrane</keyword>
<dbReference type="Proteomes" id="UP000069001">
    <property type="component" value="Unassembled WGS sequence"/>
</dbReference>
<comment type="caution">
    <text evidence="3">The sequence shown here is derived from an EMBL/GenBank/DDBJ whole genome shotgun (WGS) entry which is preliminary data.</text>
</comment>
<feature type="transmembrane region" description="Helical" evidence="2">
    <location>
        <begin position="175"/>
        <end position="192"/>
    </location>
</feature>
<feature type="region of interest" description="Disordered" evidence="1">
    <location>
        <begin position="1"/>
        <end position="28"/>
    </location>
</feature>